<reference evidence="8" key="1">
    <citation type="submission" date="2015-07" db="EMBL/GenBank/DDBJ databases">
        <authorList>
            <person name="Rodrigo-Torres Lidia"/>
            <person name="Arahal R.David."/>
        </authorList>
    </citation>
    <scope>NUCLEOTIDE SEQUENCE [LARGE SCALE GENOMIC DNA]</scope>
    <source>
        <strain evidence="8">CECT 4801</strain>
    </source>
</reference>
<feature type="signal peptide" evidence="5">
    <location>
        <begin position="1"/>
        <end position="22"/>
    </location>
</feature>
<evidence type="ECO:0000256" key="1">
    <source>
        <dbReference type="ARBA" id="ARBA00022729"/>
    </source>
</evidence>
<dbReference type="RefSeq" id="WP_055661225.1">
    <property type="nucleotide sequence ID" value="NZ_CXST01000005.1"/>
</dbReference>
<dbReference type="SUPFAM" id="SSF141488">
    <property type="entry name" value="YdhA-like"/>
    <property type="match status" value="1"/>
</dbReference>
<dbReference type="AlphaFoldDB" id="A0A0M6YAS5"/>
<sequence>MSRFSLYVVLATLVLSPSFAFASPDVDFPQNGASYGGKVRSGPGMQYGQSGSLRQGDAILILSGTGVMMNGYEWFQVRYRNGQTGYHWGGLFCSERPYPGIYEVCGGRPQVQNPVTQQPGGQLSAAPGVNGQNVGVVRHSGGSFTNVGNGQWQEADVYGTVNFHFQEFGRDDWSVYLHDASRNVTLQLDLHRRMILYAQGNGPRSDLYQITDAFPARNYQPAAAGNVAQPATGDSITVHYTCTEGLPLTATYVQSGNGHLIYTIDGHTPRRLEQVVSGSGARYTDGQYTVHSKGRQLLLQSPSGIDDCYENQ</sequence>
<dbReference type="OrthoDB" id="8457000at2"/>
<feature type="domain" description="C-type lysozyme inhibitor" evidence="6">
    <location>
        <begin position="240"/>
        <end position="302"/>
    </location>
</feature>
<dbReference type="Pfam" id="PF09864">
    <property type="entry name" value="MliC"/>
    <property type="match status" value="1"/>
</dbReference>
<keyword evidence="3" id="KW-0564">Palmitate</keyword>
<dbReference type="Gene3D" id="2.30.30.40">
    <property type="entry name" value="SH3 Domains"/>
    <property type="match status" value="1"/>
</dbReference>
<dbReference type="InterPro" id="IPR036328">
    <property type="entry name" value="MliC_sf"/>
</dbReference>
<keyword evidence="1 5" id="KW-0732">Signal</keyword>
<keyword evidence="8" id="KW-1185">Reference proteome</keyword>
<accession>A0A0M6YAS5</accession>
<dbReference type="Proteomes" id="UP000048926">
    <property type="component" value="Unassembled WGS sequence"/>
</dbReference>
<evidence type="ECO:0000259" key="6">
    <source>
        <dbReference type="Pfam" id="PF09864"/>
    </source>
</evidence>
<keyword evidence="4" id="KW-0449">Lipoprotein</keyword>
<dbReference type="InterPro" id="IPR018660">
    <property type="entry name" value="MliC"/>
</dbReference>
<feature type="chain" id="PRO_5005807664" evidence="5">
    <location>
        <begin position="23"/>
        <end position="312"/>
    </location>
</feature>
<name>A0A0M6YAS5_9HYPH</name>
<dbReference type="Gene3D" id="2.40.128.200">
    <property type="match status" value="1"/>
</dbReference>
<evidence type="ECO:0000256" key="3">
    <source>
        <dbReference type="ARBA" id="ARBA00023139"/>
    </source>
</evidence>
<protein>
    <submittedName>
        <fullName evidence="7">Membrane-bound lysozyme-inhibitor of c-type lysozyme</fullName>
    </submittedName>
</protein>
<proteinExistence type="predicted"/>
<gene>
    <name evidence="7" type="ORF">LAL4801_05658</name>
</gene>
<keyword evidence="2" id="KW-0472">Membrane</keyword>
<dbReference type="EMBL" id="CXST01000005">
    <property type="protein sequence ID" value="CTQ47196.1"/>
    <property type="molecule type" value="Genomic_DNA"/>
</dbReference>
<evidence type="ECO:0000256" key="2">
    <source>
        <dbReference type="ARBA" id="ARBA00023136"/>
    </source>
</evidence>
<evidence type="ECO:0000256" key="4">
    <source>
        <dbReference type="ARBA" id="ARBA00023288"/>
    </source>
</evidence>
<organism evidence="7 8">
    <name type="scientific">Roseibium aggregatum</name>
    <dbReference type="NCBI Taxonomy" id="187304"/>
    <lineage>
        <taxon>Bacteria</taxon>
        <taxon>Pseudomonadati</taxon>
        <taxon>Pseudomonadota</taxon>
        <taxon>Alphaproteobacteria</taxon>
        <taxon>Hyphomicrobiales</taxon>
        <taxon>Stappiaceae</taxon>
        <taxon>Roseibium</taxon>
    </lineage>
</organism>
<evidence type="ECO:0000313" key="8">
    <source>
        <dbReference type="Proteomes" id="UP000048926"/>
    </source>
</evidence>
<evidence type="ECO:0000256" key="5">
    <source>
        <dbReference type="SAM" id="SignalP"/>
    </source>
</evidence>
<evidence type="ECO:0000313" key="7">
    <source>
        <dbReference type="EMBL" id="CTQ47196.1"/>
    </source>
</evidence>